<feature type="non-terminal residue" evidence="1">
    <location>
        <position position="1"/>
    </location>
</feature>
<feature type="non-terminal residue" evidence="1">
    <location>
        <position position="49"/>
    </location>
</feature>
<reference evidence="1" key="2">
    <citation type="submission" date="2016-06" db="EMBL/GenBank/DDBJ databases">
        <title>The genome of a short-lived fish provides insights into sex chromosome evolution and the genetic control of aging.</title>
        <authorList>
            <person name="Reichwald K."/>
            <person name="Felder M."/>
            <person name="Petzold A."/>
            <person name="Koch P."/>
            <person name="Groth M."/>
            <person name="Platzer M."/>
        </authorList>
    </citation>
    <scope>NUCLEOTIDE SEQUENCE</scope>
    <source>
        <tissue evidence="1">Brain</tissue>
    </source>
</reference>
<organism evidence="1">
    <name type="scientific">Nothobranchius rachovii</name>
    <name type="common">bluefin notho</name>
    <dbReference type="NCBI Taxonomy" id="451742"/>
    <lineage>
        <taxon>Eukaryota</taxon>
        <taxon>Metazoa</taxon>
        <taxon>Chordata</taxon>
        <taxon>Craniata</taxon>
        <taxon>Vertebrata</taxon>
        <taxon>Euteleostomi</taxon>
        <taxon>Actinopterygii</taxon>
        <taxon>Neopterygii</taxon>
        <taxon>Teleostei</taxon>
        <taxon>Neoteleostei</taxon>
        <taxon>Acanthomorphata</taxon>
        <taxon>Ovalentaria</taxon>
        <taxon>Atherinomorphae</taxon>
        <taxon>Cyprinodontiformes</taxon>
        <taxon>Nothobranchiidae</taxon>
        <taxon>Nothobranchius</taxon>
    </lineage>
</organism>
<sequence>LQLVFCHSLFSHSCITLYKSNTCAQKLSWTDRVASPPSMALWVRVILMR</sequence>
<proteinExistence type="predicted"/>
<dbReference type="AlphaFoldDB" id="A0A1A8NWE1"/>
<evidence type="ECO:0000313" key="1">
    <source>
        <dbReference type="EMBL" id="SBR73338.1"/>
    </source>
</evidence>
<protein>
    <submittedName>
        <fullName evidence="1">Plectin b</fullName>
    </submittedName>
</protein>
<dbReference type="EMBL" id="HAEH01004219">
    <property type="protein sequence ID" value="SBR73338.1"/>
    <property type="molecule type" value="Transcribed_RNA"/>
</dbReference>
<reference evidence="1" key="1">
    <citation type="submission" date="2016-05" db="EMBL/GenBank/DDBJ databases">
        <authorList>
            <person name="Lavstsen T."/>
            <person name="Jespersen J.S."/>
        </authorList>
    </citation>
    <scope>NUCLEOTIDE SEQUENCE</scope>
    <source>
        <tissue evidence="1">Brain</tissue>
    </source>
</reference>
<accession>A0A1A8NWE1</accession>
<name>A0A1A8NWE1_9TELE</name>
<gene>
    <name evidence="1" type="primary">PLECB</name>
</gene>